<gene>
    <name evidence="2" type="ORF">C477_16100</name>
</gene>
<protein>
    <submittedName>
        <fullName evidence="2">Uncharacterized protein</fullName>
    </submittedName>
</protein>
<dbReference type="PATRIC" id="fig|1227488.3.peg.3211"/>
<dbReference type="AlphaFoldDB" id="M0BZ25"/>
<dbReference type="Proteomes" id="UP000011657">
    <property type="component" value="Unassembled WGS sequence"/>
</dbReference>
<dbReference type="RefSeq" id="WP_008895496.1">
    <property type="nucleotide sequence ID" value="NZ_AOIS01000053.1"/>
</dbReference>
<organism evidence="2 3">
    <name type="scientific">Haloterrigena salina JCM 13891</name>
    <dbReference type="NCBI Taxonomy" id="1227488"/>
    <lineage>
        <taxon>Archaea</taxon>
        <taxon>Methanobacteriati</taxon>
        <taxon>Methanobacteriota</taxon>
        <taxon>Stenosarchaea group</taxon>
        <taxon>Halobacteria</taxon>
        <taxon>Halobacteriales</taxon>
        <taxon>Natrialbaceae</taxon>
        <taxon>Haloterrigena</taxon>
    </lineage>
</organism>
<keyword evidence="3" id="KW-1185">Reference proteome</keyword>
<dbReference type="OrthoDB" id="382075at2157"/>
<reference evidence="2 3" key="1">
    <citation type="journal article" date="2014" name="PLoS Genet.">
        <title>Phylogenetically driven sequencing of extremely halophilic archaea reveals strategies for static and dynamic osmo-response.</title>
        <authorList>
            <person name="Becker E.A."/>
            <person name="Seitzer P.M."/>
            <person name="Tritt A."/>
            <person name="Larsen D."/>
            <person name="Krusor M."/>
            <person name="Yao A.I."/>
            <person name="Wu D."/>
            <person name="Madern D."/>
            <person name="Eisen J.A."/>
            <person name="Darling A.E."/>
            <person name="Facciotti M.T."/>
        </authorList>
    </citation>
    <scope>NUCLEOTIDE SEQUENCE [LARGE SCALE GENOMIC DNA]</scope>
    <source>
        <strain evidence="2 3">JCM 13891</strain>
    </source>
</reference>
<evidence type="ECO:0000313" key="2">
    <source>
        <dbReference type="EMBL" id="ELZ16200.1"/>
    </source>
</evidence>
<keyword evidence="1" id="KW-1133">Transmembrane helix</keyword>
<evidence type="ECO:0000313" key="3">
    <source>
        <dbReference type="Proteomes" id="UP000011657"/>
    </source>
</evidence>
<comment type="caution">
    <text evidence="2">The sequence shown here is derived from an EMBL/GenBank/DDBJ whole genome shotgun (WGS) entry which is preliminary data.</text>
</comment>
<keyword evidence="1" id="KW-0472">Membrane</keyword>
<name>M0BZ25_9EURY</name>
<keyword evidence="1" id="KW-0812">Transmembrane</keyword>
<feature type="transmembrane region" description="Helical" evidence="1">
    <location>
        <begin position="5"/>
        <end position="22"/>
    </location>
</feature>
<feature type="transmembrane region" description="Helical" evidence="1">
    <location>
        <begin position="34"/>
        <end position="52"/>
    </location>
</feature>
<dbReference type="EMBL" id="AOIS01000053">
    <property type="protein sequence ID" value="ELZ16200.1"/>
    <property type="molecule type" value="Genomic_DNA"/>
</dbReference>
<sequence>MKTETAFRAATLWFIVVIYFNMDSSGLGPPFVDFVEFVGLLLFFLLPVYLLIETGRTLVREHPEVVQGKDPR</sequence>
<evidence type="ECO:0000256" key="1">
    <source>
        <dbReference type="SAM" id="Phobius"/>
    </source>
</evidence>
<proteinExistence type="predicted"/>
<accession>M0BZ25</accession>